<evidence type="ECO:0000313" key="9">
    <source>
        <dbReference type="EMBL" id="MBT8797114.1"/>
    </source>
</evidence>
<gene>
    <name evidence="7 9" type="primary">pgl</name>
    <name evidence="9" type="ORF">J0P97_03360</name>
</gene>
<dbReference type="InterPro" id="IPR037171">
    <property type="entry name" value="NagB/RpiA_transferase-like"/>
</dbReference>
<comment type="function">
    <text evidence="2 7">Hydrolysis of 6-phosphogluconolactone to 6-phosphogluconate.</text>
</comment>
<dbReference type="RefSeq" id="WP_215486357.1">
    <property type="nucleotide sequence ID" value="NZ_BAAAPJ010000001.1"/>
</dbReference>
<organism evidence="9 10">
    <name type="scientific">Microbacterium flavum</name>
    <dbReference type="NCBI Taxonomy" id="415216"/>
    <lineage>
        <taxon>Bacteria</taxon>
        <taxon>Bacillati</taxon>
        <taxon>Actinomycetota</taxon>
        <taxon>Actinomycetes</taxon>
        <taxon>Micrococcales</taxon>
        <taxon>Microbacteriaceae</taxon>
        <taxon>Microbacterium</taxon>
    </lineage>
</organism>
<evidence type="ECO:0000313" key="10">
    <source>
        <dbReference type="Proteomes" id="UP000740605"/>
    </source>
</evidence>
<evidence type="ECO:0000256" key="6">
    <source>
        <dbReference type="ARBA" id="ARBA00020337"/>
    </source>
</evidence>
<dbReference type="PANTHER" id="PTHR11054:SF0">
    <property type="entry name" value="6-PHOSPHOGLUCONOLACTONASE"/>
    <property type="match status" value="1"/>
</dbReference>
<keyword evidence="10" id="KW-1185">Reference proteome</keyword>
<dbReference type="InterPro" id="IPR039104">
    <property type="entry name" value="6PGL"/>
</dbReference>
<dbReference type="EC" id="3.1.1.31" evidence="5 7"/>
<accession>A0ABS5XRG5</accession>
<comment type="catalytic activity">
    <reaction evidence="1 7">
        <text>6-phospho-D-glucono-1,5-lactone + H2O = 6-phospho-D-gluconate + H(+)</text>
        <dbReference type="Rhea" id="RHEA:12556"/>
        <dbReference type="ChEBI" id="CHEBI:15377"/>
        <dbReference type="ChEBI" id="CHEBI:15378"/>
        <dbReference type="ChEBI" id="CHEBI:57955"/>
        <dbReference type="ChEBI" id="CHEBI:58759"/>
        <dbReference type="EC" id="3.1.1.31"/>
    </reaction>
</comment>
<evidence type="ECO:0000256" key="5">
    <source>
        <dbReference type="ARBA" id="ARBA00013198"/>
    </source>
</evidence>
<dbReference type="EMBL" id="JAFLHG010000002">
    <property type="protein sequence ID" value="MBT8797114.1"/>
    <property type="molecule type" value="Genomic_DNA"/>
</dbReference>
<protein>
    <recommendedName>
        <fullName evidence="6 7">6-phosphogluconolactonase</fullName>
        <shortName evidence="7">6PGL</shortName>
        <ecNumber evidence="5 7">3.1.1.31</ecNumber>
    </recommendedName>
</protein>
<dbReference type="PANTHER" id="PTHR11054">
    <property type="entry name" value="6-PHOSPHOGLUCONOLACTONASE"/>
    <property type="match status" value="1"/>
</dbReference>
<evidence type="ECO:0000256" key="4">
    <source>
        <dbReference type="ARBA" id="ARBA00010662"/>
    </source>
</evidence>
<comment type="caution">
    <text evidence="9">The sequence shown here is derived from an EMBL/GenBank/DDBJ whole genome shotgun (WGS) entry which is preliminary data.</text>
</comment>
<evidence type="ECO:0000256" key="2">
    <source>
        <dbReference type="ARBA" id="ARBA00002681"/>
    </source>
</evidence>
<keyword evidence="7 9" id="KW-0378">Hydrolase</keyword>
<comment type="similarity">
    <text evidence="4 7">Belongs to the glucosamine/galactosamine-6-phosphate isomerase family. 6-phosphogluconolactonase subfamily.</text>
</comment>
<dbReference type="CDD" id="cd01400">
    <property type="entry name" value="6PGL"/>
    <property type="match status" value="1"/>
</dbReference>
<comment type="pathway">
    <text evidence="3 7">Carbohydrate degradation; pentose phosphate pathway; D-ribulose 5-phosphate from D-glucose 6-phosphate (oxidative stage): step 2/3.</text>
</comment>
<dbReference type="SUPFAM" id="SSF100950">
    <property type="entry name" value="NagB/RpiA/CoA transferase-like"/>
    <property type="match status" value="1"/>
</dbReference>
<sequence length="259" mass="28125">MAQLWTEKRVVISGDADVLASDVAERLLVRLIRRSTAGKTSHLVLTGGAIGTEVLRAAGEHPRRSEVDWSTVHLWWGDERFLPAGHEERNDVGARRALIDHIDIPAANVHSMATTDDAADMDEAAMQYAAELARFGDDDRAWPAFYLCFLGVGPDGHIASLFPDRAEIQVTDRSVVAVHDAPKPPADRLSLTRPVLNSARCVWLVLSGVDKASALGLALAGASYETVPAAGAKGRRRTLFFVDRDAATNVPPELIDQEF</sequence>
<proteinExistence type="inferred from homology"/>
<dbReference type="GO" id="GO:0017057">
    <property type="term" value="F:6-phosphogluconolactonase activity"/>
    <property type="evidence" value="ECO:0007669"/>
    <property type="project" value="UniProtKB-EC"/>
</dbReference>
<dbReference type="InterPro" id="IPR006148">
    <property type="entry name" value="Glc/Gal-6P_isomerase"/>
</dbReference>
<dbReference type="InterPro" id="IPR005900">
    <property type="entry name" value="6-phosphogluconolactonase_DevB"/>
</dbReference>
<feature type="domain" description="Glucosamine/galactosamine-6-phosphate isomerase" evidence="8">
    <location>
        <begin position="15"/>
        <end position="237"/>
    </location>
</feature>
<dbReference type="Pfam" id="PF01182">
    <property type="entry name" value="Glucosamine_iso"/>
    <property type="match status" value="1"/>
</dbReference>
<evidence type="ECO:0000256" key="3">
    <source>
        <dbReference type="ARBA" id="ARBA00004961"/>
    </source>
</evidence>
<dbReference type="Proteomes" id="UP000740605">
    <property type="component" value="Unassembled WGS sequence"/>
</dbReference>
<reference evidence="9 10" key="1">
    <citation type="submission" date="2021-03" db="EMBL/GenBank/DDBJ databases">
        <title>Microbacterium pauli sp. nov., isolated from microfiltered milk.</title>
        <authorList>
            <person name="Bellassi P."/>
            <person name="Fontana A."/>
            <person name="Callegari M.L."/>
            <person name="Lorenzo M."/>
            <person name="Cappa F."/>
        </authorList>
    </citation>
    <scope>NUCLEOTIDE SEQUENCE [LARGE SCALE GENOMIC DNA]</scope>
    <source>
        <strain evidence="9 10">DSM 18909</strain>
    </source>
</reference>
<evidence type="ECO:0000256" key="1">
    <source>
        <dbReference type="ARBA" id="ARBA00000832"/>
    </source>
</evidence>
<evidence type="ECO:0000259" key="8">
    <source>
        <dbReference type="Pfam" id="PF01182"/>
    </source>
</evidence>
<evidence type="ECO:0000256" key="7">
    <source>
        <dbReference type="RuleBase" id="RU365095"/>
    </source>
</evidence>
<dbReference type="Gene3D" id="3.40.50.1360">
    <property type="match status" value="1"/>
</dbReference>
<name>A0ABS5XRG5_9MICO</name>
<dbReference type="NCBIfam" id="TIGR01198">
    <property type="entry name" value="pgl"/>
    <property type="match status" value="1"/>
</dbReference>